<proteinExistence type="predicted"/>
<sequence length="148" mass="14945">MSTCDNNTVAAAVAMLKLALAMISAAFRTTPFSMSMHLCPNATMSLHSPSIFDVVSSITDRVLHHQQQVGGGEGRGDDAAVASPLVALGHDAASPEHGHAVVAEDGGLAPELAEGADGVGLVGGARATDLAVRRGGGSATSSSWARVW</sequence>
<name>A0A0E0DE05_9ORYZ</name>
<keyword evidence="1" id="KW-0732">Signal</keyword>
<reference evidence="2" key="2">
    <citation type="submission" date="2018-05" db="EMBL/GenBank/DDBJ databases">
        <title>OmerRS3 (Oryza meridionalis Reference Sequence Version 3).</title>
        <authorList>
            <person name="Zhang J."/>
            <person name="Kudrna D."/>
            <person name="Lee S."/>
            <person name="Talag J."/>
            <person name="Welchert J."/>
            <person name="Wing R.A."/>
        </authorList>
    </citation>
    <scope>NUCLEOTIDE SEQUENCE [LARGE SCALE GENOMIC DNA]</scope>
    <source>
        <strain evidence="2">cv. OR44</strain>
    </source>
</reference>
<organism evidence="2">
    <name type="scientific">Oryza meridionalis</name>
    <dbReference type="NCBI Taxonomy" id="40149"/>
    <lineage>
        <taxon>Eukaryota</taxon>
        <taxon>Viridiplantae</taxon>
        <taxon>Streptophyta</taxon>
        <taxon>Embryophyta</taxon>
        <taxon>Tracheophyta</taxon>
        <taxon>Spermatophyta</taxon>
        <taxon>Magnoliopsida</taxon>
        <taxon>Liliopsida</taxon>
        <taxon>Poales</taxon>
        <taxon>Poaceae</taxon>
        <taxon>BOP clade</taxon>
        <taxon>Oryzoideae</taxon>
        <taxon>Oryzeae</taxon>
        <taxon>Oryzinae</taxon>
        <taxon>Oryza</taxon>
    </lineage>
</organism>
<keyword evidence="3" id="KW-1185">Reference proteome</keyword>
<evidence type="ECO:0000313" key="3">
    <source>
        <dbReference type="Proteomes" id="UP000008021"/>
    </source>
</evidence>
<feature type="signal peptide" evidence="1">
    <location>
        <begin position="1"/>
        <end position="26"/>
    </location>
</feature>
<evidence type="ECO:0000256" key="1">
    <source>
        <dbReference type="SAM" id="SignalP"/>
    </source>
</evidence>
<feature type="chain" id="PRO_5002357152" evidence="1">
    <location>
        <begin position="27"/>
        <end position="148"/>
    </location>
</feature>
<dbReference type="HOGENOM" id="CLU_1761690_0_0_1"/>
<dbReference type="Gramene" id="OMERI04G10830.3">
    <property type="protein sequence ID" value="OMERI04G10830.3"/>
    <property type="gene ID" value="OMERI04G10830"/>
</dbReference>
<dbReference type="EnsemblPlants" id="OMERI04G10830.3">
    <property type="protein sequence ID" value="OMERI04G10830.3"/>
    <property type="gene ID" value="OMERI04G10830"/>
</dbReference>
<dbReference type="Proteomes" id="UP000008021">
    <property type="component" value="Chromosome 4"/>
</dbReference>
<dbReference type="AlphaFoldDB" id="A0A0E0DE05"/>
<reference evidence="2" key="1">
    <citation type="submission" date="2015-04" db="UniProtKB">
        <authorList>
            <consortium name="EnsemblPlants"/>
        </authorList>
    </citation>
    <scope>IDENTIFICATION</scope>
</reference>
<protein>
    <submittedName>
        <fullName evidence="2">Uncharacterized protein</fullName>
    </submittedName>
</protein>
<accession>A0A0E0DE05</accession>
<evidence type="ECO:0000313" key="2">
    <source>
        <dbReference type="EnsemblPlants" id="OMERI04G10830.3"/>
    </source>
</evidence>